<keyword evidence="1" id="KW-0479">Metal-binding</keyword>
<dbReference type="EMBL" id="FQXG01000004">
    <property type="protein sequence ID" value="SHH80570.1"/>
    <property type="molecule type" value="Genomic_DNA"/>
</dbReference>
<dbReference type="AlphaFoldDB" id="A0A1M5VZF9"/>
<dbReference type="STRING" id="299255.SAMN02745129_3077"/>
<reference evidence="6" key="1">
    <citation type="submission" date="2016-11" db="EMBL/GenBank/DDBJ databases">
        <authorList>
            <person name="Varghese N."/>
            <person name="Submissions S."/>
        </authorList>
    </citation>
    <scope>NUCLEOTIDE SEQUENCE [LARGE SCALE GENOMIC DNA]</scope>
    <source>
        <strain evidence="6">DSM 16917</strain>
    </source>
</reference>
<keyword evidence="6" id="KW-1185">Reference proteome</keyword>
<feature type="region of interest" description="Disordered" evidence="3">
    <location>
        <begin position="20"/>
        <end position="97"/>
    </location>
</feature>
<evidence type="ECO:0008006" key="7">
    <source>
        <dbReference type="Google" id="ProtNLM"/>
    </source>
</evidence>
<organism evidence="5 6">
    <name type="scientific">Ferrimonas marina</name>
    <dbReference type="NCBI Taxonomy" id="299255"/>
    <lineage>
        <taxon>Bacteria</taxon>
        <taxon>Pseudomonadati</taxon>
        <taxon>Pseudomonadota</taxon>
        <taxon>Gammaproteobacteria</taxon>
        <taxon>Alteromonadales</taxon>
        <taxon>Ferrimonadaceae</taxon>
        <taxon>Ferrimonas</taxon>
    </lineage>
</organism>
<name>A0A1M5VZF9_9GAMM</name>
<keyword evidence="4" id="KW-0732">Signal</keyword>
<sequence length="608" mass="66540">MNLKQLMALVLALWLTSGLSACSDNSSSEEPEQPPPVNPDPDPDPDPPVDPDPDPDPPVDPDPDPDPPVDPDPDPDPPVDPDPDPPEQDDRYVCEPMSPLPVIPCQIGFGMDTPAGSGRHEAAPDPDVYKVVNLNNGGEGSLRRCVDGSGPRVCVFEVAGYIDLTDRLNISNDYITIAGQTAPSPGITLRGHTVRIEADHVLMQHIRIRPGDDPDNPDPGNRDGLLVIGSYTDTERQPSSVILDHLSVSWGIDENFTTKEAVYGVTISNSIIAEGLNYSLHPKGKHSKGLMMESHDMLVYRNLLAHLDDRGPLDVAPTSIVANNLVYNTAQVGHRMWGLKERSYHDDEVRIATVVNNVRIPGANTQIDDEEGHDNQWVMLQTTREGSKVYIEGNQCGDFKNDAWPCVVVRSDGADQYRVKERPIWLDGLELLPASEVEDAVLAFAGARPADRDSADARVVEEVRSRTGTLKNCVGPDNIMFPRAKVTAASSNTVTGKVKDCNTSKEGNKGRRVHIYEGPGAGQWREITEKNQCSGGELTLTVDRDWGTTPTTDSSFEVEVDCSLNGGGWPVLESTERPLSLPENYNELMPSGYTRLEEWLHSFYAEVE</sequence>
<dbReference type="OrthoDB" id="191551at2"/>
<dbReference type="PANTHER" id="PTHR42970:SF1">
    <property type="entry name" value="PECTATE LYASE C-RELATED"/>
    <property type="match status" value="1"/>
</dbReference>
<feature type="signal peptide" evidence="4">
    <location>
        <begin position="1"/>
        <end position="23"/>
    </location>
</feature>
<dbReference type="SUPFAM" id="SSF51126">
    <property type="entry name" value="Pectin lyase-like"/>
    <property type="match status" value="1"/>
</dbReference>
<dbReference type="InterPro" id="IPR012334">
    <property type="entry name" value="Pectin_lyas_fold"/>
</dbReference>
<evidence type="ECO:0000313" key="6">
    <source>
        <dbReference type="Proteomes" id="UP000184268"/>
    </source>
</evidence>
<protein>
    <recommendedName>
        <fullName evidence="7">Pectate lyase</fullName>
    </recommendedName>
</protein>
<evidence type="ECO:0000313" key="5">
    <source>
        <dbReference type="EMBL" id="SHH80570.1"/>
    </source>
</evidence>
<gene>
    <name evidence="5" type="ORF">SAMN02745129_3077</name>
</gene>
<evidence type="ECO:0000256" key="3">
    <source>
        <dbReference type="SAM" id="MobiDB-lite"/>
    </source>
</evidence>
<evidence type="ECO:0000256" key="4">
    <source>
        <dbReference type="SAM" id="SignalP"/>
    </source>
</evidence>
<dbReference type="PROSITE" id="PS51257">
    <property type="entry name" value="PROKAR_LIPOPROTEIN"/>
    <property type="match status" value="1"/>
</dbReference>
<evidence type="ECO:0000256" key="1">
    <source>
        <dbReference type="ARBA" id="ARBA00022723"/>
    </source>
</evidence>
<proteinExistence type="predicted"/>
<dbReference type="PANTHER" id="PTHR42970">
    <property type="entry name" value="PECTATE LYASE C-RELATED"/>
    <property type="match status" value="1"/>
</dbReference>
<dbReference type="InterPro" id="IPR011050">
    <property type="entry name" value="Pectin_lyase_fold/virulence"/>
</dbReference>
<keyword evidence="2" id="KW-0325">Glycoprotein</keyword>
<evidence type="ECO:0000256" key="2">
    <source>
        <dbReference type="ARBA" id="ARBA00023180"/>
    </source>
</evidence>
<feature type="chain" id="PRO_5009914570" description="Pectate lyase" evidence="4">
    <location>
        <begin position="24"/>
        <end position="608"/>
    </location>
</feature>
<dbReference type="Proteomes" id="UP000184268">
    <property type="component" value="Unassembled WGS sequence"/>
</dbReference>
<dbReference type="Gene3D" id="2.160.20.10">
    <property type="entry name" value="Single-stranded right-handed beta-helix, Pectin lyase-like"/>
    <property type="match status" value="1"/>
</dbReference>
<dbReference type="GO" id="GO:0046872">
    <property type="term" value="F:metal ion binding"/>
    <property type="evidence" value="ECO:0007669"/>
    <property type="project" value="UniProtKB-KW"/>
</dbReference>
<feature type="compositionally biased region" description="Acidic residues" evidence="3">
    <location>
        <begin position="41"/>
        <end position="87"/>
    </location>
</feature>
<accession>A0A1M5VZF9</accession>
<dbReference type="RefSeq" id="WP_067664285.1">
    <property type="nucleotide sequence ID" value="NZ_FQXG01000004.1"/>
</dbReference>
<dbReference type="InterPro" id="IPR052063">
    <property type="entry name" value="Polysaccharide_Lyase_1"/>
</dbReference>